<keyword evidence="2" id="KW-1185">Reference proteome</keyword>
<accession>A0ABU1GTF2</accession>
<evidence type="ECO:0000313" key="1">
    <source>
        <dbReference type="EMBL" id="MDR5895316.1"/>
    </source>
</evidence>
<gene>
    <name evidence="1" type="ORF">QC825_04390</name>
</gene>
<dbReference type="RefSeq" id="WP_251590872.1">
    <property type="nucleotide sequence ID" value="NZ_JAMLJI010000001.1"/>
</dbReference>
<evidence type="ECO:0000313" key="2">
    <source>
        <dbReference type="Proteomes" id="UP001269375"/>
    </source>
</evidence>
<proteinExistence type="predicted"/>
<organism evidence="1 2">
    <name type="scientific">Larsenimonas suaedae</name>
    <dbReference type="NCBI Taxonomy" id="1851019"/>
    <lineage>
        <taxon>Bacteria</taxon>
        <taxon>Pseudomonadati</taxon>
        <taxon>Pseudomonadota</taxon>
        <taxon>Gammaproteobacteria</taxon>
        <taxon>Oceanospirillales</taxon>
        <taxon>Halomonadaceae</taxon>
        <taxon>Larsenimonas</taxon>
    </lineage>
</organism>
<name>A0ABU1GTF2_9GAMM</name>
<protein>
    <submittedName>
        <fullName evidence="1">YjfB family protein</fullName>
    </submittedName>
</protein>
<dbReference type="InterPro" id="IPR025906">
    <property type="entry name" value="YjfB_motility"/>
</dbReference>
<dbReference type="Proteomes" id="UP001269375">
    <property type="component" value="Unassembled WGS sequence"/>
</dbReference>
<reference evidence="1 2" key="1">
    <citation type="submission" date="2023-04" db="EMBL/GenBank/DDBJ databases">
        <title>A long-awaited taxogenomic arrangement of the family Halomonadaceae.</title>
        <authorList>
            <person name="De La Haba R."/>
            <person name="Chuvochina M."/>
            <person name="Wittouck S."/>
            <person name="Arahal D.R."/>
            <person name="Sanchez-Porro C."/>
            <person name="Hugenholtz P."/>
            <person name="Ventosa A."/>
        </authorList>
    </citation>
    <scope>NUCLEOTIDE SEQUENCE [LARGE SCALE GENOMIC DNA]</scope>
    <source>
        <strain evidence="1 2">DSM 22428</strain>
    </source>
</reference>
<dbReference type="EMBL" id="JARWAO010000002">
    <property type="protein sequence ID" value="MDR5895316.1"/>
    <property type="molecule type" value="Genomic_DNA"/>
</dbReference>
<sequence>MDSSINAMVNASVALQQHNATQDAQAGLLKKSLDSQAASVDQLMEAVAPQPQLATSGDVGTNINTYA</sequence>
<comment type="caution">
    <text evidence="1">The sequence shown here is derived from an EMBL/GenBank/DDBJ whole genome shotgun (WGS) entry which is preliminary data.</text>
</comment>
<dbReference type="Pfam" id="PF14070">
    <property type="entry name" value="YjfB_motility"/>
    <property type="match status" value="1"/>
</dbReference>